<dbReference type="SUPFAM" id="SSF111369">
    <property type="entry name" value="HlyD-like secretion proteins"/>
    <property type="match status" value="1"/>
</dbReference>
<keyword evidence="2" id="KW-1133">Transmembrane helix</keyword>
<accession>A0A1N7JQZ7</accession>
<dbReference type="InterPro" id="IPR058625">
    <property type="entry name" value="MdtA-like_BSH"/>
</dbReference>
<feature type="domain" description="Multidrug resistance protein MdtA-like barrel-sandwich hybrid" evidence="3">
    <location>
        <begin position="47"/>
        <end position="235"/>
    </location>
</feature>
<dbReference type="OrthoDB" id="9793801at2"/>
<protein>
    <submittedName>
        <fullName evidence="4">HlyD family secretion protein</fullName>
    </submittedName>
</protein>
<name>A0A1N7JQZ7_9FLAO</name>
<dbReference type="Proteomes" id="UP000185781">
    <property type="component" value="Unassembled WGS sequence"/>
</dbReference>
<feature type="transmembrane region" description="Helical" evidence="2">
    <location>
        <begin position="7"/>
        <end position="26"/>
    </location>
</feature>
<evidence type="ECO:0000259" key="3">
    <source>
        <dbReference type="Pfam" id="PF25917"/>
    </source>
</evidence>
<sequence>MKNFIKNYWAVCIPIVVLVIALIYLLQNKSSDSSSKDAVIGMVDAEFVDVSASLPGRVLELLVKEGDDVKEGQIIAQMKTSEIESIQSQVSEAVKIAQNQLDKVNRGVEPEVLKSAENLQQIAQQQMDLMSKTYSRFQNLYAEGVVSGQERDVIYFKYKAAQKELETANLNVQLLKRGNNEELKNSAQSVLNQAKSADELTQEIKDNASIKAPASGIISTVIAKKGEMVNAGYPMMTIQKDQSFFVKFNLRQNQMTKINKGSLVIMKIPGCTPEKVQGRVAELAPALGYADWVPEKQNGEFELRTFQIKVRPENAGSIKGLRSGMTAQLIFQ</sequence>
<dbReference type="Gene3D" id="2.40.50.100">
    <property type="match status" value="1"/>
</dbReference>
<evidence type="ECO:0000256" key="2">
    <source>
        <dbReference type="SAM" id="Phobius"/>
    </source>
</evidence>
<dbReference type="STRING" id="373672.SAMN05421785_10159"/>
<organism evidence="4 5">
    <name type="scientific">Chryseobacterium gambrini</name>
    <dbReference type="NCBI Taxonomy" id="373672"/>
    <lineage>
        <taxon>Bacteria</taxon>
        <taxon>Pseudomonadati</taxon>
        <taxon>Bacteroidota</taxon>
        <taxon>Flavobacteriia</taxon>
        <taxon>Flavobacteriales</taxon>
        <taxon>Weeksellaceae</taxon>
        <taxon>Chryseobacterium group</taxon>
        <taxon>Chryseobacterium</taxon>
    </lineage>
</organism>
<keyword evidence="2" id="KW-0472">Membrane</keyword>
<gene>
    <name evidence="4" type="ORF">SAMN05421785_10159</name>
</gene>
<feature type="coiled-coil region" evidence="1">
    <location>
        <begin position="158"/>
        <end position="200"/>
    </location>
</feature>
<dbReference type="AlphaFoldDB" id="A0A1N7JQZ7"/>
<reference evidence="4 5" key="1">
    <citation type="submission" date="2017-01" db="EMBL/GenBank/DDBJ databases">
        <authorList>
            <person name="Mah S.A."/>
            <person name="Swanson W.J."/>
            <person name="Moy G.W."/>
            <person name="Vacquier V.D."/>
        </authorList>
    </citation>
    <scope>NUCLEOTIDE SEQUENCE [LARGE SCALE GENOMIC DNA]</scope>
    <source>
        <strain evidence="4 5">DSM 18014</strain>
    </source>
</reference>
<dbReference type="Pfam" id="PF25917">
    <property type="entry name" value="BSH_RND"/>
    <property type="match status" value="1"/>
</dbReference>
<keyword evidence="2" id="KW-0812">Transmembrane</keyword>
<dbReference type="Gene3D" id="2.40.30.170">
    <property type="match status" value="1"/>
</dbReference>
<keyword evidence="1" id="KW-0175">Coiled coil</keyword>
<proteinExistence type="predicted"/>
<evidence type="ECO:0000256" key="1">
    <source>
        <dbReference type="SAM" id="Coils"/>
    </source>
</evidence>
<dbReference type="RefSeq" id="WP_076389909.1">
    <property type="nucleotide sequence ID" value="NZ_FTOV01000001.1"/>
</dbReference>
<evidence type="ECO:0000313" key="5">
    <source>
        <dbReference type="Proteomes" id="UP000185781"/>
    </source>
</evidence>
<evidence type="ECO:0000313" key="4">
    <source>
        <dbReference type="EMBL" id="SIS51779.1"/>
    </source>
</evidence>
<dbReference type="EMBL" id="FTOV01000001">
    <property type="protein sequence ID" value="SIS51779.1"/>
    <property type="molecule type" value="Genomic_DNA"/>
</dbReference>
<dbReference type="PANTHER" id="PTHR30438">
    <property type="entry name" value="36 KDA ANTIGEN-RELATED"/>
    <property type="match status" value="1"/>
</dbReference>